<name>A0ACC1YSM3_MELAZ</name>
<accession>A0ACC1YSM3</accession>
<protein>
    <submittedName>
        <fullName evidence="1">Protein SRG1</fullName>
    </submittedName>
</protein>
<proteinExistence type="predicted"/>
<organism evidence="1 2">
    <name type="scientific">Melia azedarach</name>
    <name type="common">Chinaberry tree</name>
    <dbReference type="NCBI Taxonomy" id="155640"/>
    <lineage>
        <taxon>Eukaryota</taxon>
        <taxon>Viridiplantae</taxon>
        <taxon>Streptophyta</taxon>
        <taxon>Embryophyta</taxon>
        <taxon>Tracheophyta</taxon>
        <taxon>Spermatophyta</taxon>
        <taxon>Magnoliopsida</taxon>
        <taxon>eudicotyledons</taxon>
        <taxon>Gunneridae</taxon>
        <taxon>Pentapetalae</taxon>
        <taxon>rosids</taxon>
        <taxon>malvids</taxon>
        <taxon>Sapindales</taxon>
        <taxon>Meliaceae</taxon>
        <taxon>Melia</taxon>
    </lineage>
</organism>
<dbReference type="EMBL" id="CM051395">
    <property type="protein sequence ID" value="KAJ4726528.1"/>
    <property type="molecule type" value="Genomic_DNA"/>
</dbReference>
<gene>
    <name evidence="1" type="ORF">OWV82_005221</name>
</gene>
<keyword evidence="2" id="KW-1185">Reference proteome</keyword>
<reference evidence="1 2" key="1">
    <citation type="journal article" date="2023" name="Science">
        <title>Complex scaffold remodeling in plant triterpene biosynthesis.</title>
        <authorList>
            <person name="De La Pena R."/>
            <person name="Hodgson H."/>
            <person name="Liu J.C."/>
            <person name="Stephenson M.J."/>
            <person name="Martin A.C."/>
            <person name="Owen C."/>
            <person name="Harkess A."/>
            <person name="Leebens-Mack J."/>
            <person name="Jimenez L.E."/>
            <person name="Osbourn A."/>
            <person name="Sattely E.S."/>
        </authorList>
    </citation>
    <scope>NUCLEOTIDE SEQUENCE [LARGE SCALE GENOMIC DNA]</scope>
    <source>
        <strain evidence="2">cv. JPN11</strain>
        <tissue evidence="1">Leaf</tissue>
    </source>
</reference>
<comment type="caution">
    <text evidence="1">The sequence shown here is derived from an EMBL/GenBank/DDBJ whole genome shotgun (WGS) entry which is preliminary data.</text>
</comment>
<evidence type="ECO:0000313" key="2">
    <source>
        <dbReference type="Proteomes" id="UP001164539"/>
    </source>
</evidence>
<evidence type="ECO:0000313" key="1">
    <source>
        <dbReference type="EMBL" id="KAJ4726528.1"/>
    </source>
</evidence>
<sequence length="70" mass="8049">MDSELEKLNLACKEWGFFQLINHSVSPFGILQSQHGREEKILAISREVEGFRQALLCLRNKSLIEVTFSL</sequence>
<dbReference type="Proteomes" id="UP001164539">
    <property type="component" value="Chromosome 2"/>
</dbReference>